<evidence type="ECO:0000313" key="3">
    <source>
        <dbReference type="Proteomes" id="UP000006352"/>
    </source>
</evidence>
<keyword evidence="3" id="KW-1185">Reference proteome</keyword>
<dbReference type="AlphaFoldDB" id="J4GX20"/>
<accession>J4GX20</accession>
<dbReference type="RefSeq" id="XP_012185603.1">
    <property type="nucleotide sequence ID" value="XM_012330213.1"/>
</dbReference>
<name>J4GX20_9APHY</name>
<dbReference type="GeneID" id="24101220"/>
<dbReference type="InParanoid" id="J4GX20"/>
<dbReference type="OrthoDB" id="2801112at2759"/>
<feature type="compositionally biased region" description="Basic residues" evidence="1">
    <location>
        <begin position="1"/>
        <end position="10"/>
    </location>
</feature>
<organism evidence="2 3">
    <name type="scientific">Fibroporia radiculosa</name>
    <dbReference type="NCBI Taxonomy" id="599839"/>
    <lineage>
        <taxon>Eukaryota</taxon>
        <taxon>Fungi</taxon>
        <taxon>Dikarya</taxon>
        <taxon>Basidiomycota</taxon>
        <taxon>Agaricomycotina</taxon>
        <taxon>Agaricomycetes</taxon>
        <taxon>Polyporales</taxon>
        <taxon>Fibroporiaceae</taxon>
        <taxon>Fibroporia</taxon>
    </lineage>
</organism>
<proteinExistence type="predicted"/>
<dbReference type="Proteomes" id="UP000006352">
    <property type="component" value="Unassembled WGS sequence"/>
</dbReference>
<dbReference type="EMBL" id="HE797285">
    <property type="protein sequence ID" value="CCM06320.1"/>
    <property type="molecule type" value="Genomic_DNA"/>
</dbReference>
<dbReference type="HOGENOM" id="CLU_024464_0_0_1"/>
<evidence type="ECO:0008006" key="4">
    <source>
        <dbReference type="Google" id="ProtNLM"/>
    </source>
</evidence>
<evidence type="ECO:0000313" key="2">
    <source>
        <dbReference type="EMBL" id="CCM06320.1"/>
    </source>
</evidence>
<dbReference type="InterPro" id="IPR036047">
    <property type="entry name" value="F-box-like_dom_sf"/>
</dbReference>
<sequence>MFGVLGRKRQKAQEEGIEEPSEGNDTAKFWLDTCTPTWRIRRFFATFRGFYEGSLDLTGRTERRWNSLKPRMISFLEDLDILKQHATRTTSVAECPVLEGMEPHKITTTKYQLDPELSAIDILKKYRMNDGALLDEIFPLAEQMKGLLSSESQPIFQKLFLLDLPPEIIHHVMELTDVEGARLLGATCHAMYDISLSHKYKCRYLALKFNPDMESVGVDTSDEIYMEKMREYLHSHLFSTLQELSQDITFLLSRTDITQRIRNLSLGNQWSSDHLALAGLDLSDDPNAYATFFAPVCKGFESVLTRASDVVDLCLSTTISPQMLFAMAAMANLRTLEIIDCRFSTRPQTQLPRLTSVINASFIITSDDDDDADEVLLLLASLPNLRMLCVDGSPYKPFRMHQIGFDKGDEPPRRIERISLAQIARDQLPVLGIWIRRAAELNDGRSCLTHFKLEVEYGLGRDELADLISALRGAPMDTLILDGLAYVGLDLFADISSAFPGLRSLTLFRRENSLQRRCSRSRWPEPSWTYASYLSRFTNLQHFGWNFDINPYCVYSPRFLLLMENGYSTESWESVFQSAADECFTEWECLARLFAAYCATLQSLSFAVSDVVAIQDFSISRDNEGKVTVDTFDINGSIGRMIVTNPAAYANSYPWLSSARTERRAPHRANDLIIASK</sequence>
<feature type="region of interest" description="Disordered" evidence="1">
    <location>
        <begin position="1"/>
        <end position="23"/>
    </location>
</feature>
<protein>
    <recommendedName>
        <fullName evidence="4">F-box domain-containing protein</fullName>
    </recommendedName>
</protein>
<evidence type="ECO:0000256" key="1">
    <source>
        <dbReference type="SAM" id="MobiDB-lite"/>
    </source>
</evidence>
<reference evidence="2 3" key="1">
    <citation type="journal article" date="2012" name="Appl. Environ. Microbiol.">
        <title>Short-read sequencing for genomic analysis of the brown rot fungus Fibroporia radiculosa.</title>
        <authorList>
            <person name="Tang J.D."/>
            <person name="Perkins A.D."/>
            <person name="Sonstegard T.S."/>
            <person name="Schroeder S.G."/>
            <person name="Burgess S.C."/>
            <person name="Diehl S.V."/>
        </authorList>
    </citation>
    <scope>NUCLEOTIDE SEQUENCE [LARGE SCALE GENOMIC DNA]</scope>
    <source>
        <strain evidence="2 3">TFFH 294</strain>
    </source>
</reference>
<gene>
    <name evidence="2" type="ORF">FIBRA_08572</name>
</gene>
<dbReference type="STRING" id="599839.J4GX20"/>
<dbReference type="SUPFAM" id="SSF81383">
    <property type="entry name" value="F-box domain"/>
    <property type="match status" value="1"/>
</dbReference>